<keyword evidence="4" id="KW-1185">Reference proteome</keyword>
<dbReference type="SUPFAM" id="SSF53383">
    <property type="entry name" value="PLP-dependent transferases"/>
    <property type="match status" value="1"/>
</dbReference>
<dbReference type="Pfam" id="PF00155">
    <property type="entry name" value="Aminotran_1_2"/>
    <property type="match status" value="1"/>
</dbReference>
<dbReference type="Proteomes" id="UP000437748">
    <property type="component" value="Unassembled WGS sequence"/>
</dbReference>
<dbReference type="NCBIfam" id="NF005305">
    <property type="entry name" value="PRK06836.1"/>
    <property type="match status" value="1"/>
</dbReference>
<dbReference type="GO" id="GO:0030170">
    <property type="term" value="F:pyridoxal phosphate binding"/>
    <property type="evidence" value="ECO:0007669"/>
    <property type="project" value="InterPro"/>
</dbReference>
<dbReference type="OrthoDB" id="9803354at2"/>
<dbReference type="EC" id="2.6.1.-" evidence="1"/>
<comment type="cofactor">
    <cofactor evidence="1">
        <name>pyridoxal 5'-phosphate</name>
        <dbReference type="ChEBI" id="CHEBI:597326"/>
    </cofactor>
</comment>
<comment type="similarity">
    <text evidence="1">Belongs to the class-I pyridoxal-phosphate-dependent aminotransferase family.</text>
</comment>
<protein>
    <recommendedName>
        <fullName evidence="1">Aminotransferase</fullName>
        <ecNumber evidence="1">2.6.1.-</ecNumber>
    </recommendedName>
</protein>
<dbReference type="EMBL" id="WFLM01000004">
    <property type="protein sequence ID" value="KAB8038092.1"/>
    <property type="molecule type" value="Genomic_DNA"/>
</dbReference>
<dbReference type="AlphaFoldDB" id="A0A6N6VRS6"/>
<dbReference type="Gene3D" id="3.40.640.10">
    <property type="entry name" value="Type I PLP-dependent aspartate aminotransferase-like (Major domain)"/>
    <property type="match status" value="1"/>
</dbReference>
<proteinExistence type="inferred from homology"/>
<reference evidence="3 4" key="1">
    <citation type="submission" date="2019-10" db="EMBL/GenBank/DDBJ databases">
        <title>New species of Slilvanegrellaceae.</title>
        <authorList>
            <person name="Pitt A."/>
            <person name="Hahn M.W."/>
        </authorList>
    </citation>
    <scope>NUCLEOTIDE SEQUENCE [LARGE SCALE GENOMIC DNA]</scope>
    <source>
        <strain evidence="3 4">SP-Ram-0.45-NSY-1</strain>
    </source>
</reference>
<evidence type="ECO:0000313" key="3">
    <source>
        <dbReference type="EMBL" id="KAB8038092.1"/>
    </source>
</evidence>
<accession>A0A6N6VRS6</accession>
<dbReference type="InterPro" id="IPR004839">
    <property type="entry name" value="Aminotransferase_I/II_large"/>
</dbReference>
<feature type="domain" description="Aminotransferase class I/classII large" evidence="2">
    <location>
        <begin position="45"/>
        <end position="394"/>
    </location>
</feature>
<dbReference type="PANTHER" id="PTHR42691">
    <property type="entry name" value="ASPARTATE AMINOTRANSFERASE YHDR-RELATED"/>
    <property type="match status" value="1"/>
</dbReference>
<evidence type="ECO:0000313" key="4">
    <source>
        <dbReference type="Proteomes" id="UP000437748"/>
    </source>
</evidence>
<dbReference type="CDD" id="cd00609">
    <property type="entry name" value="AAT_like"/>
    <property type="match status" value="1"/>
</dbReference>
<name>A0A6N6VRS6_9BACT</name>
<dbReference type="InterPro" id="IPR015421">
    <property type="entry name" value="PyrdxlP-dep_Trfase_major"/>
</dbReference>
<evidence type="ECO:0000256" key="1">
    <source>
        <dbReference type="RuleBase" id="RU000481"/>
    </source>
</evidence>
<dbReference type="PANTHER" id="PTHR42691:SF1">
    <property type="entry name" value="ASPARTATE AMINOTRANSFERASE YHDR-RELATED"/>
    <property type="match status" value="1"/>
</dbReference>
<dbReference type="GO" id="GO:0008483">
    <property type="term" value="F:transaminase activity"/>
    <property type="evidence" value="ECO:0007669"/>
    <property type="project" value="UniProtKB-KW"/>
</dbReference>
<comment type="caution">
    <text evidence="3">The sequence shown here is derived from an EMBL/GenBank/DDBJ whole genome shotgun (WGS) entry which is preliminary data.</text>
</comment>
<keyword evidence="1 3" id="KW-0808">Transferase</keyword>
<dbReference type="RefSeq" id="WP_153421169.1">
    <property type="nucleotide sequence ID" value="NZ_WFLM01000004.1"/>
</dbReference>
<dbReference type="InterPro" id="IPR004838">
    <property type="entry name" value="NHTrfase_class1_PyrdxlP-BS"/>
</dbReference>
<organism evidence="3 4">
    <name type="scientific">Silvanigrella paludirubra</name>
    <dbReference type="NCBI Taxonomy" id="2499159"/>
    <lineage>
        <taxon>Bacteria</taxon>
        <taxon>Pseudomonadati</taxon>
        <taxon>Bdellovibrionota</taxon>
        <taxon>Oligoflexia</taxon>
        <taxon>Silvanigrellales</taxon>
        <taxon>Silvanigrellaceae</taxon>
        <taxon>Silvanigrella</taxon>
    </lineage>
</organism>
<evidence type="ECO:0000259" key="2">
    <source>
        <dbReference type="Pfam" id="PF00155"/>
    </source>
</evidence>
<dbReference type="PROSITE" id="PS00105">
    <property type="entry name" value="AA_TRANSFER_CLASS_1"/>
    <property type="match status" value="1"/>
</dbReference>
<dbReference type="InterPro" id="IPR015424">
    <property type="entry name" value="PyrdxlP-dep_Trfase"/>
</dbReference>
<sequence length="404" mass="45803">MNYSENNEISNFFSKKFIELSKMGGDIRRIFMLGQKLKLNNPDIDLIDLSLGNPDLEPPIQINNLLIHLLSSYEKGCHRYMDSAGLEDARTFLAAELTKSEKVKISSNSVYLTVGAAGAIQILLRAFLDKDDEVIIFSPFFPEYIPYAENFGAKPIIVKCDDTHQPIIQDFEKKITNKTKVVIMNSPNNPSGIAYSRETLESIISVLMKRKEKNGQVIQLLSDEPYSRVIYKEEKITPLLSLYRNTWLVRSFSKDLGLAGERIGYIAWRNEPAFAEAQNAFRNSSRVLGFVSAPRLMQRLIPMIYNTKIDVKIYEKRVESFVKILRTGGIDVKLPDAGFFVFPKTPIVNDRKFCEDLVNIGVLCVPGSAFGSPGYFRASLTQEQDKVELAAHRIIEFTKSNNYI</sequence>
<keyword evidence="1 3" id="KW-0032">Aminotransferase</keyword>
<gene>
    <name evidence="3" type="ORF">GCL60_13035</name>
</gene>